<feature type="binding site" evidence="10">
    <location>
        <position position="294"/>
    </location>
    <ligand>
        <name>substrate</name>
    </ligand>
</feature>
<feature type="binding site" evidence="10">
    <location>
        <position position="24"/>
    </location>
    <ligand>
        <name>substrate</name>
    </ligand>
</feature>
<evidence type="ECO:0000256" key="11">
    <source>
        <dbReference type="PROSITE-ProRule" id="PRU10055"/>
    </source>
</evidence>
<dbReference type="InterPro" id="IPR017736">
    <property type="entry name" value="Glyco_hydro_1_beta-glucosidase"/>
</dbReference>
<dbReference type="GO" id="GO:0005829">
    <property type="term" value="C:cytosol"/>
    <property type="evidence" value="ECO:0007669"/>
    <property type="project" value="TreeGrafter"/>
</dbReference>
<dbReference type="InterPro" id="IPR033132">
    <property type="entry name" value="GH_1_N_CS"/>
</dbReference>
<dbReference type="AlphaFoldDB" id="A0A1H8JEW1"/>
<dbReference type="FunFam" id="3.20.20.80:FF:000004">
    <property type="entry name" value="Beta-glucosidase 6-phospho-beta-glucosidase"/>
    <property type="match status" value="1"/>
</dbReference>
<dbReference type="InterPro" id="IPR018120">
    <property type="entry name" value="Glyco_hydro_1_AS"/>
</dbReference>
<dbReference type="Gene3D" id="3.20.20.80">
    <property type="entry name" value="Glycosidases"/>
    <property type="match status" value="1"/>
</dbReference>
<feature type="binding site" evidence="10">
    <location>
        <begin position="405"/>
        <end position="406"/>
    </location>
    <ligand>
        <name>substrate</name>
    </ligand>
</feature>
<comment type="similarity">
    <text evidence="2 12">Belongs to the glycosyl hydrolase 1 family.</text>
</comment>
<evidence type="ECO:0000313" key="14">
    <source>
        <dbReference type="Proteomes" id="UP000199372"/>
    </source>
</evidence>
<evidence type="ECO:0000256" key="9">
    <source>
        <dbReference type="PIRSR" id="PIRSR617736-1"/>
    </source>
</evidence>
<evidence type="ECO:0000256" key="12">
    <source>
        <dbReference type="RuleBase" id="RU361175"/>
    </source>
</evidence>
<feature type="binding site" evidence="10">
    <location>
        <position position="167"/>
    </location>
    <ligand>
        <name>substrate</name>
    </ligand>
</feature>
<gene>
    <name evidence="13" type="ORF">SAMN04488011_106194</name>
</gene>
<reference evidence="14" key="1">
    <citation type="submission" date="2016-10" db="EMBL/GenBank/DDBJ databases">
        <authorList>
            <person name="Varghese N."/>
            <person name="Submissions S."/>
        </authorList>
    </citation>
    <scope>NUCLEOTIDE SEQUENCE [LARGE SCALE GENOMIC DNA]</scope>
    <source>
        <strain evidence="14">DSM 26893</strain>
    </source>
</reference>
<dbReference type="GO" id="GO:0030245">
    <property type="term" value="P:cellulose catabolic process"/>
    <property type="evidence" value="ECO:0007669"/>
    <property type="project" value="UniProtKB-KW"/>
</dbReference>
<dbReference type="EMBL" id="FOCM01000006">
    <property type="protein sequence ID" value="SEN79383.1"/>
    <property type="molecule type" value="Genomic_DNA"/>
</dbReference>
<evidence type="ECO:0000256" key="5">
    <source>
        <dbReference type="ARBA" id="ARBA00023001"/>
    </source>
</evidence>
<feature type="active site" description="Proton donor" evidence="9">
    <location>
        <position position="168"/>
    </location>
</feature>
<evidence type="ECO:0000256" key="10">
    <source>
        <dbReference type="PIRSR" id="PIRSR617736-2"/>
    </source>
</evidence>
<evidence type="ECO:0000256" key="3">
    <source>
        <dbReference type="ARBA" id="ARBA00012744"/>
    </source>
</evidence>
<dbReference type="PANTHER" id="PTHR10353">
    <property type="entry name" value="GLYCOSYL HYDROLASE"/>
    <property type="match status" value="1"/>
</dbReference>
<evidence type="ECO:0000256" key="2">
    <source>
        <dbReference type="ARBA" id="ARBA00010838"/>
    </source>
</evidence>
<keyword evidence="14" id="KW-1185">Reference proteome</keyword>
<dbReference type="PROSITE" id="PS00653">
    <property type="entry name" value="GLYCOSYL_HYDROL_F1_2"/>
    <property type="match status" value="1"/>
</dbReference>
<evidence type="ECO:0000256" key="1">
    <source>
        <dbReference type="ARBA" id="ARBA00000448"/>
    </source>
</evidence>
<evidence type="ECO:0000256" key="4">
    <source>
        <dbReference type="ARBA" id="ARBA00022801"/>
    </source>
</evidence>
<keyword evidence="8" id="KW-0624">Polysaccharide degradation</keyword>
<dbReference type="PRINTS" id="PR00131">
    <property type="entry name" value="GLHYDRLASE1"/>
</dbReference>
<dbReference type="PANTHER" id="PTHR10353:SF36">
    <property type="entry name" value="LP05116P"/>
    <property type="match status" value="1"/>
</dbReference>
<feature type="active site" description="Nucleophile" evidence="9 11">
    <location>
        <position position="352"/>
    </location>
</feature>
<feature type="binding site" evidence="10">
    <location>
        <position position="398"/>
    </location>
    <ligand>
        <name>substrate</name>
    </ligand>
</feature>
<feature type="binding site" evidence="10">
    <location>
        <position position="123"/>
    </location>
    <ligand>
        <name>substrate</name>
    </ligand>
</feature>
<sequence>MPLSMSRKDFPEGFEFGVATAAYQIEGTRNGTVGRSHWDSYAATLGNVVNGENGDVACDHYNRYATDLDLVRDGNFDTYRFSSAWTRVMPDGRTVSEEGLAFYDKLVDETLARGLKPSLTLYHWELPEVFADRGGWSNRDTALAFGDYARAVMDRLGDRVQAVATINEPWCVAWLSHFLGLHAPGVRNIRTATRAMHHINLAHAEGMKAIRDCGSTADAGIVLNFAWPKPDTDADTDAARRFDGIHNRWFLEAITKGQYPDDILEGLGAHMPEGWQDDMAAISAPIDWLGVNYYTRTTLRDLPGAVWPAFEDVPGPLPKTDMGWEIYPEGLGDLLSRIAREYTQDTPLIVTENGMAGDDHLDNGAVKDPVRVRYFDDHLKSVLRSIGEGTPVRGYYAWSLLDNYEWSFGYDKRFGIVYVDYDTQERIPKASYHALKDAIG</sequence>
<protein>
    <recommendedName>
        <fullName evidence="3 12">Beta-glucosidase</fullName>
        <ecNumber evidence="3 12">3.2.1.21</ecNumber>
    </recommendedName>
</protein>
<dbReference type="InterPro" id="IPR001360">
    <property type="entry name" value="Glyco_hydro_1"/>
</dbReference>
<keyword evidence="7 12" id="KW-0326">Glycosidase</keyword>
<dbReference type="EC" id="3.2.1.21" evidence="3 12"/>
<dbReference type="Proteomes" id="UP000199372">
    <property type="component" value="Unassembled WGS sequence"/>
</dbReference>
<evidence type="ECO:0000256" key="8">
    <source>
        <dbReference type="ARBA" id="ARBA00023326"/>
    </source>
</evidence>
<evidence type="ECO:0000256" key="7">
    <source>
        <dbReference type="ARBA" id="ARBA00023295"/>
    </source>
</evidence>
<dbReference type="PROSITE" id="PS00572">
    <property type="entry name" value="GLYCOSYL_HYDROL_F1_1"/>
    <property type="match status" value="1"/>
</dbReference>
<accession>A0A1H8JEW1</accession>
<dbReference type="OrthoDB" id="9765195at2"/>
<dbReference type="GO" id="GO:0008422">
    <property type="term" value="F:beta-glucosidase activity"/>
    <property type="evidence" value="ECO:0007669"/>
    <property type="project" value="UniProtKB-EC"/>
</dbReference>
<keyword evidence="4 12" id="KW-0378">Hydrolase</keyword>
<dbReference type="InterPro" id="IPR017853">
    <property type="entry name" value="GH"/>
</dbReference>
<comment type="catalytic activity">
    <reaction evidence="1 12">
        <text>Hydrolysis of terminal, non-reducing beta-D-glucosyl residues with release of beta-D-glucose.</text>
        <dbReference type="EC" id="3.2.1.21"/>
    </reaction>
</comment>
<dbReference type="SUPFAM" id="SSF51445">
    <property type="entry name" value="(Trans)glycosidases"/>
    <property type="match status" value="1"/>
</dbReference>
<keyword evidence="5" id="KW-0136">Cellulose degradation</keyword>
<evidence type="ECO:0000313" key="13">
    <source>
        <dbReference type="EMBL" id="SEN79383.1"/>
    </source>
</evidence>
<keyword evidence="6" id="KW-0119">Carbohydrate metabolism</keyword>
<dbReference type="Pfam" id="PF00232">
    <property type="entry name" value="Glyco_hydro_1"/>
    <property type="match status" value="1"/>
</dbReference>
<dbReference type="NCBIfam" id="TIGR03356">
    <property type="entry name" value="BGL"/>
    <property type="match status" value="1"/>
</dbReference>
<proteinExistence type="inferred from homology"/>
<name>A0A1H8JEW1_9RHOB</name>
<organism evidence="13 14">
    <name type="scientific">Palleronia pelagia</name>
    <dbReference type="NCBI Taxonomy" id="387096"/>
    <lineage>
        <taxon>Bacteria</taxon>
        <taxon>Pseudomonadati</taxon>
        <taxon>Pseudomonadota</taxon>
        <taxon>Alphaproteobacteria</taxon>
        <taxon>Rhodobacterales</taxon>
        <taxon>Roseobacteraceae</taxon>
        <taxon>Palleronia</taxon>
    </lineage>
</organism>
<evidence type="ECO:0000256" key="6">
    <source>
        <dbReference type="ARBA" id="ARBA00023277"/>
    </source>
</evidence>